<dbReference type="Pfam" id="PF07291">
    <property type="entry name" value="MauE"/>
    <property type="match status" value="1"/>
</dbReference>
<dbReference type="EMBL" id="CAEZSF010000001">
    <property type="protein sequence ID" value="CAB4529429.1"/>
    <property type="molecule type" value="Genomic_DNA"/>
</dbReference>
<proteinExistence type="predicted"/>
<gene>
    <name evidence="7" type="ORF">UFOPK1358_00022</name>
</gene>
<protein>
    <submittedName>
        <fullName evidence="7">Unannotated protein</fullName>
    </submittedName>
</protein>
<dbReference type="AlphaFoldDB" id="A0A6J6ATH6"/>
<feature type="transmembrane region" description="Helical" evidence="5">
    <location>
        <begin position="46"/>
        <end position="66"/>
    </location>
</feature>
<comment type="subcellular location">
    <subcellularLocation>
        <location evidence="1">Membrane</location>
        <topology evidence="1">Multi-pass membrane protein</topology>
    </subcellularLocation>
</comment>
<reference evidence="7" key="1">
    <citation type="submission" date="2020-05" db="EMBL/GenBank/DDBJ databases">
        <authorList>
            <person name="Chiriac C."/>
            <person name="Salcher M."/>
            <person name="Ghai R."/>
            <person name="Kavagutti S V."/>
        </authorList>
    </citation>
    <scope>NUCLEOTIDE SEQUENCE</scope>
</reference>
<organism evidence="7">
    <name type="scientific">freshwater metagenome</name>
    <dbReference type="NCBI Taxonomy" id="449393"/>
    <lineage>
        <taxon>unclassified sequences</taxon>
        <taxon>metagenomes</taxon>
        <taxon>ecological metagenomes</taxon>
    </lineage>
</organism>
<evidence type="ECO:0000259" key="6">
    <source>
        <dbReference type="Pfam" id="PF07291"/>
    </source>
</evidence>
<keyword evidence="2 5" id="KW-0812">Transmembrane</keyword>
<evidence type="ECO:0000256" key="2">
    <source>
        <dbReference type="ARBA" id="ARBA00022692"/>
    </source>
</evidence>
<feature type="transmembrane region" description="Helical" evidence="5">
    <location>
        <begin position="72"/>
        <end position="91"/>
    </location>
</feature>
<feature type="transmembrane region" description="Helical" evidence="5">
    <location>
        <begin position="112"/>
        <end position="132"/>
    </location>
</feature>
<keyword evidence="3 5" id="KW-1133">Transmembrane helix</keyword>
<dbReference type="GO" id="GO:0030416">
    <property type="term" value="P:methylamine metabolic process"/>
    <property type="evidence" value="ECO:0007669"/>
    <property type="project" value="InterPro"/>
</dbReference>
<name>A0A6J6ATH6_9ZZZZ</name>
<feature type="transmembrane region" description="Helical" evidence="5">
    <location>
        <begin position="6"/>
        <end position="25"/>
    </location>
</feature>
<evidence type="ECO:0000256" key="3">
    <source>
        <dbReference type="ARBA" id="ARBA00022989"/>
    </source>
</evidence>
<accession>A0A6J6ATH6</accession>
<dbReference type="InterPro" id="IPR009908">
    <property type="entry name" value="Methylamine_util_MauE"/>
</dbReference>
<evidence type="ECO:0000256" key="4">
    <source>
        <dbReference type="ARBA" id="ARBA00023136"/>
    </source>
</evidence>
<feature type="transmembrane region" description="Helical" evidence="5">
    <location>
        <begin position="144"/>
        <end position="163"/>
    </location>
</feature>
<evidence type="ECO:0000256" key="5">
    <source>
        <dbReference type="SAM" id="Phobius"/>
    </source>
</evidence>
<evidence type="ECO:0000256" key="1">
    <source>
        <dbReference type="ARBA" id="ARBA00004141"/>
    </source>
</evidence>
<feature type="domain" description="Methylamine utilisation protein MauE" evidence="6">
    <location>
        <begin position="3"/>
        <end position="128"/>
    </location>
</feature>
<evidence type="ECO:0000313" key="7">
    <source>
        <dbReference type="EMBL" id="CAB4529429.1"/>
    </source>
</evidence>
<sequence length="168" mass="16852">MTVLAGAFWVTCLVLLAAGATKLLDPAALAGVLRKLQFPLAGQERSSALIARVLGLIELLLGFVALVVGGRVVAAAVAVAYAGFAALLWAARRASLDSCGCFGSRSGPPSRLHLLLNAGSACVAGAAAVFGVPAVSDAMLATPLGNATLLLCVLATTVGILFLETEHG</sequence>
<dbReference type="GO" id="GO:0016020">
    <property type="term" value="C:membrane"/>
    <property type="evidence" value="ECO:0007669"/>
    <property type="project" value="UniProtKB-SubCell"/>
</dbReference>
<keyword evidence="4 5" id="KW-0472">Membrane</keyword>